<organism evidence="1 2">
    <name type="scientific">Rapidithrix thailandica</name>
    <dbReference type="NCBI Taxonomy" id="413964"/>
    <lineage>
        <taxon>Bacteria</taxon>
        <taxon>Pseudomonadati</taxon>
        <taxon>Bacteroidota</taxon>
        <taxon>Cytophagia</taxon>
        <taxon>Cytophagales</taxon>
        <taxon>Flammeovirgaceae</taxon>
        <taxon>Rapidithrix</taxon>
    </lineage>
</organism>
<accession>A0AAW9S286</accession>
<gene>
    <name evidence="1" type="ORF">AAG747_15405</name>
</gene>
<reference evidence="1 2" key="1">
    <citation type="submission" date="2024-04" db="EMBL/GenBank/DDBJ databases">
        <title>Novel genus in family Flammeovirgaceae.</title>
        <authorList>
            <person name="Nguyen T.H."/>
            <person name="Vuong T.Q."/>
            <person name="Le H."/>
            <person name="Kim S.-G."/>
        </authorList>
    </citation>
    <scope>NUCLEOTIDE SEQUENCE [LARGE SCALE GENOMIC DNA]</scope>
    <source>
        <strain evidence="1 2">JCM 23209</strain>
    </source>
</reference>
<evidence type="ECO:0000313" key="2">
    <source>
        <dbReference type="Proteomes" id="UP001403385"/>
    </source>
</evidence>
<dbReference type="InterPro" id="IPR006944">
    <property type="entry name" value="Phage/GTA_portal"/>
</dbReference>
<dbReference type="EMBL" id="JBDKWZ010000008">
    <property type="protein sequence ID" value="MEN7549310.1"/>
    <property type="molecule type" value="Genomic_DNA"/>
</dbReference>
<keyword evidence="2" id="KW-1185">Reference proteome</keyword>
<dbReference type="NCBIfam" id="TIGR01537">
    <property type="entry name" value="portal_HK97"/>
    <property type="match status" value="1"/>
</dbReference>
<comment type="caution">
    <text evidence="1">The sequence shown here is derived from an EMBL/GenBank/DDBJ whole genome shotgun (WGS) entry which is preliminary data.</text>
</comment>
<dbReference type="RefSeq" id="WP_346822086.1">
    <property type="nucleotide sequence ID" value="NZ_JBDKWZ010000008.1"/>
</dbReference>
<evidence type="ECO:0000313" key="1">
    <source>
        <dbReference type="EMBL" id="MEN7549310.1"/>
    </source>
</evidence>
<dbReference type="Pfam" id="PF04860">
    <property type="entry name" value="Phage_portal"/>
    <property type="match status" value="1"/>
</dbReference>
<dbReference type="AlphaFoldDB" id="A0AAW9S286"/>
<dbReference type="InterPro" id="IPR006427">
    <property type="entry name" value="Portal_HK97"/>
</dbReference>
<sequence>MEKAFFQRVWDKFVWATDYSARSQSLTQEQKKLLEWFDGGSKTDAGVRVNSDATLSYAAAWRCINLLSQDLAKLPFNMYKRSKQGKKIAFYHPAHYLMKSKPNGWMTPYVFRQTLTRHALLKGNGYARIIRNGAAQPTQLKLIANPDYVQIKMVDDEIYYDVNEVLPDGKLASYVLHADDMFHLKGPSMNGIEGMSMITYHRETLGLGMAAKKTAERFYGRGSNFSGFIKMPEGKKLDSTEQVDRLSKSWTDKYRGLHKSWSTPVLEDGATFVPVTMPLKDAQFLESRQYSGIEVCQIYGVPPHKIYDLSRATFSNIEHQSIEYVGDSLLPHVTNWEQEIKEKLLREDEKAFDPGTGKSTYYPKFNLGVLLRGDSKTRAEFYSSAVQNGWMNRNQVAALEDYDQDIPGGDKYTIQLNMQELKNVGHEQPE</sequence>
<protein>
    <submittedName>
        <fullName evidence="1">Phage portal protein</fullName>
    </submittedName>
</protein>
<name>A0AAW9S286_9BACT</name>
<proteinExistence type="predicted"/>
<dbReference type="Proteomes" id="UP001403385">
    <property type="component" value="Unassembled WGS sequence"/>
</dbReference>